<evidence type="ECO:0000256" key="1">
    <source>
        <dbReference type="SAM" id="MobiDB-lite"/>
    </source>
</evidence>
<protein>
    <submittedName>
        <fullName evidence="2">Uncharacterized protein</fullName>
    </submittedName>
</protein>
<reference evidence="2 3" key="1">
    <citation type="submission" date="2016-03" db="EMBL/GenBank/DDBJ databases">
        <title>Choanephora cucurbitarum.</title>
        <authorList>
            <person name="Min B."/>
            <person name="Park H."/>
            <person name="Park J.-H."/>
            <person name="Shin H.-D."/>
            <person name="Choi I.-G."/>
        </authorList>
    </citation>
    <scope>NUCLEOTIDE SEQUENCE [LARGE SCALE GENOMIC DNA]</scope>
    <source>
        <strain evidence="2 3">KUS-F28377</strain>
    </source>
</reference>
<dbReference type="AlphaFoldDB" id="A0A1C7NBN5"/>
<accession>A0A1C7NBN5</accession>
<keyword evidence="3" id="KW-1185">Reference proteome</keyword>
<dbReference type="Proteomes" id="UP000093000">
    <property type="component" value="Unassembled WGS sequence"/>
</dbReference>
<feature type="region of interest" description="Disordered" evidence="1">
    <location>
        <begin position="218"/>
        <end position="253"/>
    </location>
</feature>
<gene>
    <name evidence="2" type="ORF">A0J61_07195</name>
</gene>
<dbReference type="InParanoid" id="A0A1C7NBN5"/>
<proteinExistence type="predicted"/>
<feature type="compositionally biased region" description="Polar residues" evidence="1">
    <location>
        <begin position="222"/>
        <end position="235"/>
    </location>
</feature>
<name>A0A1C7NBN5_9FUNG</name>
<feature type="region of interest" description="Disordered" evidence="1">
    <location>
        <begin position="28"/>
        <end position="68"/>
    </location>
</feature>
<evidence type="ECO:0000313" key="3">
    <source>
        <dbReference type="Proteomes" id="UP000093000"/>
    </source>
</evidence>
<comment type="caution">
    <text evidence="2">The sequence shown here is derived from an EMBL/GenBank/DDBJ whole genome shotgun (WGS) entry which is preliminary data.</text>
</comment>
<feature type="compositionally biased region" description="Polar residues" evidence="1">
    <location>
        <begin position="38"/>
        <end position="54"/>
    </location>
</feature>
<sequence>MEQPKFTVKEHIELSEKEKIVPLDKEQTVLSDREEQTDQQALSLDNETNSTTNDRIAPAKRKKEEVVLSTSKEDSLLEANNSPSHPVEIITCSPVLKPQSGPNLKINTQKHQKRRNNSISTFDFYSSPFSASPMLSSGTSTSSRYSALSFSSTDSTQSKVDDMIYQFETGIHHVPHRRYSVDSFYLNNNSKPLIPFRKFEFEPIKDEWRRRDTANSPILLRPSQSTPTYSITQKYPQKRTMPPIPEKTKSMWA</sequence>
<organism evidence="2 3">
    <name type="scientific">Choanephora cucurbitarum</name>
    <dbReference type="NCBI Taxonomy" id="101091"/>
    <lineage>
        <taxon>Eukaryota</taxon>
        <taxon>Fungi</taxon>
        <taxon>Fungi incertae sedis</taxon>
        <taxon>Mucoromycota</taxon>
        <taxon>Mucoromycotina</taxon>
        <taxon>Mucoromycetes</taxon>
        <taxon>Mucorales</taxon>
        <taxon>Mucorineae</taxon>
        <taxon>Choanephoraceae</taxon>
        <taxon>Choanephoroideae</taxon>
        <taxon>Choanephora</taxon>
    </lineage>
</organism>
<dbReference type="OrthoDB" id="2252158at2759"/>
<evidence type="ECO:0000313" key="2">
    <source>
        <dbReference type="EMBL" id="OBZ84754.1"/>
    </source>
</evidence>
<dbReference type="EMBL" id="LUGH01000473">
    <property type="protein sequence ID" value="OBZ84754.1"/>
    <property type="molecule type" value="Genomic_DNA"/>
</dbReference>